<gene>
    <name evidence="2" type="ORF">ICC18_00070</name>
</gene>
<dbReference type="PANTHER" id="PTHR43784">
    <property type="entry name" value="GDSL-LIKE LIPASE/ACYLHYDROLASE, PUTATIVE (AFU_ORTHOLOGUE AFUA_2G00820)-RELATED"/>
    <property type="match status" value="1"/>
</dbReference>
<dbReference type="Gene3D" id="3.40.50.1110">
    <property type="entry name" value="SGNH hydrolase"/>
    <property type="match status" value="1"/>
</dbReference>
<dbReference type="GO" id="GO:0016787">
    <property type="term" value="F:hydrolase activity"/>
    <property type="evidence" value="ECO:0007669"/>
    <property type="project" value="UniProtKB-KW"/>
</dbReference>
<dbReference type="InterPro" id="IPR013830">
    <property type="entry name" value="SGNH_hydro"/>
</dbReference>
<sequence>MWSSYVSATALSTANNYMMKSDTTFTHTYRAYLKTSECGKLKLKFWCSNLVDSTWADGSESRANLLGGLWKIEAAYIADGGKLPDGNVVEGTQIPVTFDSSMSKMVLPGETFWSDAAEITIPKEHYLAFSWTITTLAAGDSFPYNTEAPLVSAYDTPGHAAGQTSADGFRISANSLVLPDFIGCEREGAKRLAFLGDSITQGVRTRPDTYEYWVARIAEGLAPAHSVWNIGSGWARAYDAASDGAWLHKAKHNDEVVIALGVNDIGTAGRSAPQVLEDLQTIVDKLKGSRTGMTVILCTVPTFNFSGLQELAWRHVNQAIRSHTIAGVDRVFDIAKLLSQAAPRDNLLMPAYLSEGDDPHPNGKAGSAIAAAFLSWY</sequence>
<reference evidence="2" key="1">
    <citation type="submission" date="2020-09" db="EMBL/GenBank/DDBJ databases">
        <title>Draft Genome Sequence of Paenibacillus sp. WST5.</title>
        <authorList>
            <person name="Bao Z."/>
        </authorList>
    </citation>
    <scope>NUCLEOTIDE SEQUENCE</scope>
    <source>
        <strain evidence="2">WST5</strain>
    </source>
</reference>
<dbReference type="EMBL" id="JACVVD010000001">
    <property type="protein sequence ID" value="MBD0378517.1"/>
    <property type="molecule type" value="Genomic_DNA"/>
</dbReference>
<dbReference type="Pfam" id="PF13472">
    <property type="entry name" value="Lipase_GDSL_2"/>
    <property type="match status" value="1"/>
</dbReference>
<keyword evidence="3" id="KW-1185">Reference proteome</keyword>
<evidence type="ECO:0000313" key="3">
    <source>
        <dbReference type="Proteomes" id="UP000650466"/>
    </source>
</evidence>
<dbReference type="InterPro" id="IPR053140">
    <property type="entry name" value="GDSL_Rv0518-like"/>
</dbReference>
<protein>
    <submittedName>
        <fullName evidence="2">SGNH/GDSL hydrolase family protein</fullName>
    </submittedName>
</protein>
<proteinExistence type="predicted"/>
<dbReference type="InterPro" id="IPR036514">
    <property type="entry name" value="SGNH_hydro_sf"/>
</dbReference>
<dbReference type="Proteomes" id="UP000650466">
    <property type="component" value="Unassembled WGS sequence"/>
</dbReference>
<name>A0A926KJN0_9BACL</name>
<organism evidence="2 3">
    <name type="scientific">Paenibacillus sedimenti</name>
    <dbReference type="NCBI Taxonomy" id="2770274"/>
    <lineage>
        <taxon>Bacteria</taxon>
        <taxon>Bacillati</taxon>
        <taxon>Bacillota</taxon>
        <taxon>Bacilli</taxon>
        <taxon>Bacillales</taxon>
        <taxon>Paenibacillaceae</taxon>
        <taxon>Paenibacillus</taxon>
    </lineage>
</organism>
<comment type="caution">
    <text evidence="2">The sequence shown here is derived from an EMBL/GenBank/DDBJ whole genome shotgun (WGS) entry which is preliminary data.</text>
</comment>
<dbReference type="AlphaFoldDB" id="A0A926KJN0"/>
<dbReference type="SUPFAM" id="SSF52266">
    <property type="entry name" value="SGNH hydrolase"/>
    <property type="match status" value="1"/>
</dbReference>
<accession>A0A926KJN0</accession>
<evidence type="ECO:0000313" key="2">
    <source>
        <dbReference type="EMBL" id="MBD0378517.1"/>
    </source>
</evidence>
<dbReference type="RefSeq" id="WP_188172355.1">
    <property type="nucleotide sequence ID" value="NZ_JACVVD010000001.1"/>
</dbReference>
<feature type="domain" description="SGNH hydrolase-type esterase" evidence="1">
    <location>
        <begin position="194"/>
        <end position="363"/>
    </location>
</feature>
<dbReference type="PANTHER" id="PTHR43784:SF2">
    <property type="entry name" value="GDSL-LIKE LIPASE_ACYLHYDROLASE, PUTATIVE (AFU_ORTHOLOGUE AFUA_2G00820)-RELATED"/>
    <property type="match status" value="1"/>
</dbReference>
<evidence type="ECO:0000259" key="1">
    <source>
        <dbReference type="Pfam" id="PF13472"/>
    </source>
</evidence>
<keyword evidence="2" id="KW-0378">Hydrolase</keyword>
<dbReference type="CDD" id="cd00229">
    <property type="entry name" value="SGNH_hydrolase"/>
    <property type="match status" value="1"/>
</dbReference>